<evidence type="ECO:0000313" key="10">
    <source>
        <dbReference type="EMBL" id="SUX24960.1"/>
    </source>
</evidence>
<evidence type="ECO:0000256" key="1">
    <source>
        <dbReference type="ARBA" id="ARBA00001946"/>
    </source>
</evidence>
<keyword evidence="8" id="KW-0800">Toxin</keyword>
<dbReference type="PANTHER" id="PTHR33653">
    <property type="entry name" value="RIBONUCLEASE VAPC2"/>
    <property type="match status" value="1"/>
</dbReference>
<dbReference type="InterPro" id="IPR022907">
    <property type="entry name" value="VapC_family"/>
</dbReference>
<accession>A0A381EDE9</accession>
<keyword evidence="4 8" id="KW-0479">Metal-binding</keyword>
<dbReference type="GO" id="GO:0016787">
    <property type="term" value="F:hydrolase activity"/>
    <property type="evidence" value="ECO:0007669"/>
    <property type="project" value="UniProtKB-KW"/>
</dbReference>
<dbReference type="InterPro" id="IPR050556">
    <property type="entry name" value="Type_II_TA_system_RNase"/>
</dbReference>
<dbReference type="Proteomes" id="UP000254572">
    <property type="component" value="Unassembled WGS sequence"/>
</dbReference>
<feature type="domain" description="PIN" evidence="9">
    <location>
        <begin position="3"/>
        <end position="123"/>
    </location>
</feature>
<evidence type="ECO:0000256" key="2">
    <source>
        <dbReference type="ARBA" id="ARBA00022649"/>
    </source>
</evidence>
<dbReference type="CDD" id="cd18735">
    <property type="entry name" value="PIN_HiVapC1-like"/>
    <property type="match status" value="1"/>
</dbReference>
<dbReference type="Pfam" id="PF01850">
    <property type="entry name" value="PIN"/>
    <property type="match status" value="1"/>
</dbReference>
<dbReference type="SUPFAM" id="SSF88723">
    <property type="entry name" value="PIN domain-like"/>
    <property type="match status" value="1"/>
</dbReference>
<gene>
    <name evidence="10" type="primary">vapC1</name>
    <name evidence="8" type="synonym">vapC</name>
    <name evidence="10" type="ORF">NCTC13294_02170</name>
</gene>
<evidence type="ECO:0000256" key="5">
    <source>
        <dbReference type="ARBA" id="ARBA00022801"/>
    </source>
</evidence>
<proteinExistence type="inferred from homology"/>
<feature type="binding site" evidence="8">
    <location>
        <position position="6"/>
    </location>
    <ligand>
        <name>Mg(2+)</name>
        <dbReference type="ChEBI" id="CHEBI:18420"/>
    </ligand>
</feature>
<keyword evidence="2 8" id="KW-1277">Toxin-antitoxin system</keyword>
<evidence type="ECO:0000256" key="8">
    <source>
        <dbReference type="HAMAP-Rule" id="MF_00265"/>
    </source>
</evidence>
<keyword evidence="6 8" id="KW-0460">Magnesium</keyword>
<dbReference type="AlphaFoldDB" id="A0A381EDE9"/>
<reference evidence="10 11" key="1">
    <citation type="submission" date="2018-06" db="EMBL/GenBank/DDBJ databases">
        <authorList>
            <consortium name="Pathogen Informatics"/>
            <person name="Doyle S."/>
        </authorList>
    </citation>
    <scope>NUCLEOTIDE SEQUENCE [LARGE SCALE GENOMIC DNA]</scope>
    <source>
        <strain evidence="10 11">NCTC13294</strain>
    </source>
</reference>
<comment type="function">
    <text evidence="8">Toxic component of a toxin-antitoxin (TA) system. An RNase.</text>
</comment>
<dbReference type="EMBL" id="UFUW01000001">
    <property type="protein sequence ID" value="SUX24960.1"/>
    <property type="molecule type" value="Genomic_DNA"/>
</dbReference>
<name>A0A381EDE9_9GAMM</name>
<dbReference type="OrthoDB" id="9796690at2"/>
<feature type="binding site" evidence="8">
    <location>
        <position position="99"/>
    </location>
    <ligand>
        <name>Mg(2+)</name>
        <dbReference type="ChEBI" id="CHEBI:18420"/>
    </ligand>
</feature>
<protein>
    <recommendedName>
        <fullName evidence="8">Ribonuclease VapC</fullName>
        <shortName evidence="8">RNase VapC</shortName>
        <ecNumber evidence="8">3.1.-.-</ecNumber>
    </recommendedName>
    <alternativeName>
        <fullName evidence="8">Toxin VapC</fullName>
    </alternativeName>
</protein>
<keyword evidence="3 8" id="KW-0540">Nuclease</keyword>
<evidence type="ECO:0000256" key="6">
    <source>
        <dbReference type="ARBA" id="ARBA00022842"/>
    </source>
</evidence>
<keyword evidence="5 8" id="KW-0378">Hydrolase</keyword>
<sequence>MMYLLDTNIIIYLMKNHPASVAARIAQLPTAACLAMSFITYGELHKGAQGSQNMAVALAAIERMTQHITVHYPDAATCHHYGIWANRLKRQGTPIGSNDLWIACHALSLNAVLVTHNVREYRRIETLTIEDWAEA</sequence>
<evidence type="ECO:0000313" key="11">
    <source>
        <dbReference type="Proteomes" id="UP000254572"/>
    </source>
</evidence>
<dbReference type="PANTHER" id="PTHR33653:SF1">
    <property type="entry name" value="RIBONUCLEASE VAPC2"/>
    <property type="match status" value="1"/>
</dbReference>
<comment type="cofactor">
    <cofactor evidence="1 8">
        <name>Mg(2+)</name>
        <dbReference type="ChEBI" id="CHEBI:18420"/>
    </cofactor>
</comment>
<dbReference type="Gene3D" id="3.40.50.1010">
    <property type="entry name" value="5'-nuclease"/>
    <property type="match status" value="1"/>
</dbReference>
<dbReference type="GO" id="GO:0000287">
    <property type="term" value="F:magnesium ion binding"/>
    <property type="evidence" value="ECO:0007669"/>
    <property type="project" value="UniProtKB-UniRule"/>
</dbReference>
<dbReference type="GO" id="GO:0004540">
    <property type="term" value="F:RNA nuclease activity"/>
    <property type="evidence" value="ECO:0007669"/>
    <property type="project" value="InterPro"/>
</dbReference>
<evidence type="ECO:0000256" key="4">
    <source>
        <dbReference type="ARBA" id="ARBA00022723"/>
    </source>
</evidence>
<dbReference type="EC" id="3.1.-.-" evidence="8"/>
<evidence type="ECO:0000256" key="3">
    <source>
        <dbReference type="ARBA" id="ARBA00022722"/>
    </source>
</evidence>
<evidence type="ECO:0000256" key="7">
    <source>
        <dbReference type="ARBA" id="ARBA00038093"/>
    </source>
</evidence>
<dbReference type="InterPro" id="IPR029060">
    <property type="entry name" value="PIN-like_dom_sf"/>
</dbReference>
<dbReference type="InterPro" id="IPR002716">
    <property type="entry name" value="PIN_dom"/>
</dbReference>
<keyword evidence="11" id="KW-1185">Reference proteome</keyword>
<evidence type="ECO:0000259" key="9">
    <source>
        <dbReference type="Pfam" id="PF01850"/>
    </source>
</evidence>
<dbReference type="RefSeq" id="WP_115612306.1">
    <property type="nucleotide sequence ID" value="NZ_JBHLZC010000001.1"/>
</dbReference>
<dbReference type="HAMAP" id="MF_00265">
    <property type="entry name" value="VapC_Nob1"/>
    <property type="match status" value="1"/>
</dbReference>
<organism evidence="10 11">
    <name type="scientific">Cardiobacterium valvarum</name>
    <dbReference type="NCBI Taxonomy" id="194702"/>
    <lineage>
        <taxon>Bacteria</taxon>
        <taxon>Pseudomonadati</taxon>
        <taxon>Pseudomonadota</taxon>
        <taxon>Gammaproteobacteria</taxon>
        <taxon>Cardiobacteriales</taxon>
        <taxon>Cardiobacteriaceae</taxon>
        <taxon>Cardiobacterium</taxon>
    </lineage>
</organism>
<dbReference type="GO" id="GO:0090729">
    <property type="term" value="F:toxin activity"/>
    <property type="evidence" value="ECO:0007669"/>
    <property type="project" value="UniProtKB-KW"/>
</dbReference>
<comment type="similarity">
    <text evidence="7 8">Belongs to the PINc/VapC protein family.</text>
</comment>